<evidence type="ECO:0000313" key="2">
    <source>
        <dbReference type="Proteomes" id="UP001500604"/>
    </source>
</evidence>
<sequence length="93" mass="10852">MRRFSDKQNRDSDLQELVDTFNSKLLKTQSHTDHPTPEKLRHLRCLVIETTRNFLVLQSFPSGNKESAMMLNIMLCRLAGAYSGLLEHRFWST</sequence>
<comment type="caution">
    <text evidence="1">The sequence shown here is derived from an EMBL/GenBank/DDBJ whole genome shotgun (WGS) entry which is preliminary data.</text>
</comment>
<keyword evidence="2" id="KW-1185">Reference proteome</keyword>
<organism evidence="1 2">
    <name type="scientific">Kistimonas scapharcae</name>
    <dbReference type="NCBI Taxonomy" id="1036133"/>
    <lineage>
        <taxon>Bacteria</taxon>
        <taxon>Pseudomonadati</taxon>
        <taxon>Pseudomonadota</taxon>
        <taxon>Gammaproteobacteria</taxon>
        <taxon>Oceanospirillales</taxon>
        <taxon>Endozoicomonadaceae</taxon>
        <taxon>Kistimonas</taxon>
    </lineage>
</organism>
<proteinExistence type="predicted"/>
<name>A0ABP8V1S5_9GAMM</name>
<gene>
    <name evidence="1" type="ORF">GCM10023116_22420</name>
</gene>
<accession>A0ABP8V1S5</accession>
<reference evidence="2" key="1">
    <citation type="journal article" date="2019" name="Int. J. Syst. Evol. Microbiol.">
        <title>The Global Catalogue of Microorganisms (GCM) 10K type strain sequencing project: providing services to taxonomists for standard genome sequencing and annotation.</title>
        <authorList>
            <consortium name="The Broad Institute Genomics Platform"/>
            <consortium name="The Broad Institute Genome Sequencing Center for Infectious Disease"/>
            <person name="Wu L."/>
            <person name="Ma J."/>
        </authorList>
    </citation>
    <scope>NUCLEOTIDE SEQUENCE [LARGE SCALE GENOMIC DNA]</scope>
    <source>
        <strain evidence="2">JCM 17805</strain>
    </source>
</reference>
<protein>
    <submittedName>
        <fullName evidence="1">Uncharacterized protein</fullName>
    </submittedName>
</protein>
<evidence type="ECO:0000313" key="1">
    <source>
        <dbReference type="EMBL" id="GAA4649959.1"/>
    </source>
</evidence>
<dbReference type="Proteomes" id="UP001500604">
    <property type="component" value="Unassembled WGS sequence"/>
</dbReference>
<dbReference type="EMBL" id="BAABFL010000343">
    <property type="protein sequence ID" value="GAA4649959.1"/>
    <property type="molecule type" value="Genomic_DNA"/>
</dbReference>